<organism evidence="2 3">
    <name type="scientific">Chelativorans salis</name>
    <dbReference type="NCBI Taxonomy" id="2978478"/>
    <lineage>
        <taxon>Bacteria</taxon>
        <taxon>Pseudomonadati</taxon>
        <taxon>Pseudomonadota</taxon>
        <taxon>Alphaproteobacteria</taxon>
        <taxon>Hyphomicrobiales</taxon>
        <taxon>Phyllobacteriaceae</taxon>
        <taxon>Chelativorans</taxon>
    </lineage>
</organism>
<comment type="caution">
    <text evidence="2">The sequence shown here is derived from an EMBL/GenBank/DDBJ whole genome shotgun (WGS) entry which is preliminary data.</text>
</comment>
<evidence type="ECO:0000313" key="3">
    <source>
        <dbReference type="Proteomes" id="UP001320831"/>
    </source>
</evidence>
<dbReference type="Proteomes" id="UP001320831">
    <property type="component" value="Unassembled WGS sequence"/>
</dbReference>
<keyword evidence="1" id="KW-0472">Membrane</keyword>
<dbReference type="Pfam" id="PF10011">
    <property type="entry name" value="DUF2254"/>
    <property type="match status" value="1"/>
</dbReference>
<keyword evidence="1" id="KW-1133">Transmembrane helix</keyword>
<protein>
    <submittedName>
        <fullName evidence="2">DUF2254 domain-containing protein</fullName>
    </submittedName>
</protein>
<evidence type="ECO:0000313" key="2">
    <source>
        <dbReference type="EMBL" id="MCT7374097.1"/>
    </source>
</evidence>
<evidence type="ECO:0000256" key="1">
    <source>
        <dbReference type="SAM" id="Phobius"/>
    </source>
</evidence>
<reference evidence="2 3" key="1">
    <citation type="submission" date="2022-09" db="EMBL/GenBank/DDBJ databases">
        <title>Chelativorans salina sp. nov., a novel slightly halophilic bacterium isolated from a saline lake sediment enrichment.</title>
        <authorList>
            <person name="Gao L."/>
            <person name="Fang B.-Z."/>
            <person name="Li W.-J."/>
        </authorList>
    </citation>
    <scope>NUCLEOTIDE SEQUENCE [LARGE SCALE GENOMIC DNA]</scope>
    <source>
        <strain evidence="2 3">EGI FJ00035</strain>
    </source>
</reference>
<name>A0ABT2LJT4_9HYPH</name>
<feature type="transmembrane region" description="Helical" evidence="1">
    <location>
        <begin position="110"/>
        <end position="128"/>
    </location>
</feature>
<dbReference type="RefSeq" id="WP_260900451.1">
    <property type="nucleotide sequence ID" value="NZ_JAOCZP010000001.1"/>
</dbReference>
<gene>
    <name evidence="2" type="ORF">N5A92_03515</name>
</gene>
<dbReference type="EMBL" id="JAOCZP010000001">
    <property type="protein sequence ID" value="MCT7374097.1"/>
    <property type="molecule type" value="Genomic_DNA"/>
</dbReference>
<accession>A0ABT2LJT4</accession>
<feature type="transmembrane region" description="Helical" evidence="1">
    <location>
        <begin position="140"/>
        <end position="160"/>
    </location>
</feature>
<feature type="transmembrane region" description="Helical" evidence="1">
    <location>
        <begin position="63"/>
        <end position="89"/>
    </location>
</feature>
<keyword evidence="3" id="KW-1185">Reference proteome</keyword>
<feature type="transmembrane region" description="Helical" evidence="1">
    <location>
        <begin position="21"/>
        <end position="43"/>
    </location>
</feature>
<keyword evidence="1" id="KW-0812">Transmembrane</keyword>
<proteinExistence type="predicted"/>
<dbReference type="InterPro" id="IPR018723">
    <property type="entry name" value="DUF2254_membrane"/>
</dbReference>
<sequence>MMDRARNLIALLRTQLWPIPAVITLLAAALAYLLLTHGAALGPRNAGEHWWLYSGEARTARQLLSSLLSGLMTMTSLVVSVTFVILTLAANQLGPRLISIFMADRQIQTVLGVFIGTILYVILIMRVLDDELGSDGVPHLAVTAASVLTILCLLALLFYIHKIARLIIADNVVEAVAKEFRHTLHSLLPDGPVQPESKAEASPGSTAYPLHLNSVGYLQVVDYERLVELARKRSVVIEVNVRAGHFILRDGEHVRVFSRRPLDESLREDIRSTFTIGSSRTPAQDPEHGVGQLVEIATRALSPGMNDPFTARAVIDRLGAAFEVILTRHLQPRLLRDGGGAVRVMADRTDIDGLLDAAFHPIRQAGADHPAILIRIADIVRDLAAGATAAEQKHALIVQLLRLAQSARLGRLTVGDRKDVARRIKVARRAVRNIPPAGAAS</sequence>